<evidence type="ECO:0000256" key="5">
    <source>
        <dbReference type="ARBA" id="ARBA00022475"/>
    </source>
</evidence>
<evidence type="ECO:0000256" key="7">
    <source>
        <dbReference type="ARBA" id="ARBA00022795"/>
    </source>
</evidence>
<dbReference type="Proteomes" id="UP000318055">
    <property type="component" value="Chromosome"/>
</dbReference>
<dbReference type="InterPro" id="IPR006135">
    <property type="entry name" value="T3SS_substrate_exporter"/>
</dbReference>
<proteinExistence type="inferred from homology"/>
<dbReference type="PRINTS" id="PR00950">
    <property type="entry name" value="TYPE3IMSPROT"/>
</dbReference>
<dbReference type="AlphaFoldDB" id="A0A518REB5"/>
<accession>A0A518REB5</accession>
<keyword evidence="4 13" id="KW-0813">Transport</keyword>
<evidence type="ECO:0000256" key="8">
    <source>
        <dbReference type="ARBA" id="ARBA00022927"/>
    </source>
</evidence>
<dbReference type="GO" id="GO:0044780">
    <property type="term" value="P:bacterial-type flagellum assembly"/>
    <property type="evidence" value="ECO:0007669"/>
    <property type="project" value="InterPro"/>
</dbReference>
<dbReference type="InterPro" id="IPR029025">
    <property type="entry name" value="T3SS_substrate_exporter_C"/>
</dbReference>
<feature type="transmembrane region" description="Helical" evidence="13">
    <location>
        <begin position="91"/>
        <end position="112"/>
    </location>
</feature>
<reference evidence="15 16" key="1">
    <citation type="submission" date="2019-07" db="EMBL/GenBank/DDBJ databases">
        <title>Sphingomonas alkalisoli sp. nov., isolated from rhizosphere soil of Suaedae salsa.</title>
        <authorList>
            <person name="Zhang H."/>
            <person name="Xu L."/>
            <person name="Zhang J.-X."/>
            <person name="Sun J.-Q."/>
        </authorList>
    </citation>
    <scope>NUCLEOTIDE SEQUENCE [LARGE SCALE GENOMIC DNA]</scope>
    <source>
        <strain evidence="15 16">XS-10</strain>
    </source>
</reference>
<dbReference type="EMBL" id="CP042239">
    <property type="protein sequence ID" value="QDX25792.1"/>
    <property type="molecule type" value="Genomic_DNA"/>
</dbReference>
<dbReference type="GO" id="GO:0005886">
    <property type="term" value="C:plasma membrane"/>
    <property type="evidence" value="ECO:0007669"/>
    <property type="project" value="UniProtKB-SubCell"/>
</dbReference>
<protein>
    <recommendedName>
        <fullName evidence="3 13">Flagellar biosynthetic protein FlhB</fullName>
    </recommendedName>
</protein>
<dbReference type="Gene3D" id="3.40.1690.10">
    <property type="entry name" value="secretion proteins EscU"/>
    <property type="match status" value="1"/>
</dbReference>
<feature type="transmembrane region" description="Helical" evidence="13">
    <location>
        <begin position="152"/>
        <end position="170"/>
    </location>
</feature>
<dbReference type="SUPFAM" id="SSF160544">
    <property type="entry name" value="EscU C-terminal domain-like"/>
    <property type="match status" value="1"/>
</dbReference>
<keyword evidence="6 13" id="KW-0812">Transmembrane</keyword>
<evidence type="ECO:0000256" key="3">
    <source>
        <dbReference type="ARBA" id="ARBA00021622"/>
    </source>
</evidence>
<feature type="compositionally biased region" description="Basic and acidic residues" evidence="14">
    <location>
        <begin position="8"/>
        <end position="28"/>
    </location>
</feature>
<comment type="similarity">
    <text evidence="2 13">Belongs to the type III secretion exporter family.</text>
</comment>
<dbReference type="OrthoDB" id="9807950at2"/>
<sequence length="360" mass="38882">MASEDQDKDQKTYAPTDKRIEDARKKGDVPMAPEMRQAAMFLGLIVATGSLGAYAASKLAGSLARIWGRADSFLFEPQGAQAFGGFMLGEVATGLLPLLGTLFGFALLGGLLQGRPMMNWTRIQPKWSKINPVSGFGRLFGARAFVEFGKTLAKLAAVAGIGGLILWPFLPGFETMVGIGPGTIADLAHGMVADVLMIVVGLIAAIAVFDFFYQRHSWTKKKMMSLQDIKDEHKQQEGDPKIKARIRQIGMQRSRKRMMAAVPTATVVITNPTHYAVALKYDHGDMSAPVVVAKGTDAIALKIREVATAAGVPLVENRPLARALHASAEVDRPIPVEHYQAVAEVISYVMRLARGIGQPD</sequence>
<dbReference type="PANTHER" id="PTHR30531:SF12">
    <property type="entry name" value="FLAGELLAR BIOSYNTHETIC PROTEIN FLHB"/>
    <property type="match status" value="1"/>
</dbReference>
<evidence type="ECO:0000256" key="10">
    <source>
        <dbReference type="ARBA" id="ARBA00023136"/>
    </source>
</evidence>
<keyword evidence="15" id="KW-0282">Flagellum</keyword>
<dbReference type="FunFam" id="3.40.1690.10:FF:000001">
    <property type="entry name" value="Flagellar biosynthetic protein FlhB"/>
    <property type="match status" value="1"/>
</dbReference>
<dbReference type="InterPro" id="IPR006136">
    <property type="entry name" value="FlhB"/>
</dbReference>
<evidence type="ECO:0000256" key="4">
    <source>
        <dbReference type="ARBA" id="ARBA00022448"/>
    </source>
</evidence>
<dbReference type="Pfam" id="PF01312">
    <property type="entry name" value="Bac_export_2"/>
    <property type="match status" value="1"/>
</dbReference>
<keyword evidence="15" id="KW-0969">Cilium</keyword>
<evidence type="ECO:0000256" key="14">
    <source>
        <dbReference type="SAM" id="MobiDB-lite"/>
    </source>
</evidence>
<organism evidence="15 16">
    <name type="scientific">Sphingomonas suaedae</name>
    <dbReference type="NCBI Taxonomy" id="2599297"/>
    <lineage>
        <taxon>Bacteria</taxon>
        <taxon>Pseudomonadati</taxon>
        <taxon>Pseudomonadota</taxon>
        <taxon>Alphaproteobacteria</taxon>
        <taxon>Sphingomonadales</taxon>
        <taxon>Sphingomonadaceae</taxon>
        <taxon>Sphingomonas</taxon>
    </lineage>
</organism>
<dbReference type="GO" id="GO:0009306">
    <property type="term" value="P:protein secretion"/>
    <property type="evidence" value="ECO:0007669"/>
    <property type="project" value="InterPro"/>
</dbReference>
<dbReference type="Gene3D" id="6.10.250.2080">
    <property type="match status" value="1"/>
</dbReference>
<name>A0A518REB5_9SPHN</name>
<evidence type="ECO:0000256" key="11">
    <source>
        <dbReference type="ARBA" id="ARBA00023225"/>
    </source>
</evidence>
<keyword evidence="9 13" id="KW-1133">Transmembrane helix</keyword>
<evidence type="ECO:0000256" key="1">
    <source>
        <dbReference type="ARBA" id="ARBA00004651"/>
    </source>
</evidence>
<evidence type="ECO:0000256" key="6">
    <source>
        <dbReference type="ARBA" id="ARBA00022692"/>
    </source>
</evidence>
<evidence type="ECO:0000256" key="13">
    <source>
        <dbReference type="RuleBase" id="RU364091"/>
    </source>
</evidence>
<keyword evidence="15" id="KW-0966">Cell projection</keyword>
<feature type="transmembrane region" description="Helical" evidence="13">
    <location>
        <begin position="190"/>
        <end position="213"/>
    </location>
</feature>
<keyword evidence="11 13" id="KW-1006">Bacterial flagellum protein export</keyword>
<dbReference type="NCBIfam" id="TIGR00328">
    <property type="entry name" value="flhB"/>
    <property type="match status" value="1"/>
</dbReference>
<feature type="transmembrane region" description="Helical" evidence="13">
    <location>
        <begin position="38"/>
        <end position="57"/>
    </location>
</feature>
<dbReference type="PANTHER" id="PTHR30531">
    <property type="entry name" value="FLAGELLAR BIOSYNTHETIC PROTEIN FLHB"/>
    <property type="match status" value="1"/>
</dbReference>
<evidence type="ECO:0000256" key="12">
    <source>
        <dbReference type="ARBA" id="ARBA00025078"/>
    </source>
</evidence>
<evidence type="ECO:0000256" key="9">
    <source>
        <dbReference type="ARBA" id="ARBA00022989"/>
    </source>
</evidence>
<feature type="region of interest" description="Disordered" evidence="14">
    <location>
        <begin position="1"/>
        <end position="29"/>
    </location>
</feature>
<dbReference type="KEGG" id="ssua:FPZ54_07000"/>
<keyword evidence="8 13" id="KW-0653">Protein transport</keyword>
<keyword evidence="10 13" id="KW-0472">Membrane</keyword>
<comment type="subcellular location">
    <subcellularLocation>
        <location evidence="1">Cell membrane</location>
        <topology evidence="1">Multi-pass membrane protein</topology>
    </subcellularLocation>
</comment>
<keyword evidence="7 13" id="KW-1005">Bacterial flagellum biogenesis</keyword>
<comment type="function">
    <text evidence="12 13">Required for formation of the rod structure in the basal body of the flagellar apparatus. Together with FliI and FliH, may constitute the export apparatus of flagellin.</text>
</comment>
<gene>
    <name evidence="13 15" type="primary">flhB</name>
    <name evidence="15" type="ORF">FPZ54_07000</name>
</gene>
<evidence type="ECO:0000313" key="15">
    <source>
        <dbReference type="EMBL" id="QDX25792.1"/>
    </source>
</evidence>
<keyword evidence="16" id="KW-1185">Reference proteome</keyword>
<evidence type="ECO:0000313" key="16">
    <source>
        <dbReference type="Proteomes" id="UP000318055"/>
    </source>
</evidence>
<evidence type="ECO:0000256" key="2">
    <source>
        <dbReference type="ARBA" id="ARBA00010690"/>
    </source>
</evidence>
<keyword evidence="5 13" id="KW-1003">Cell membrane</keyword>
<dbReference type="RefSeq" id="WP_145846006.1">
    <property type="nucleotide sequence ID" value="NZ_CP042239.1"/>
</dbReference>